<feature type="compositionally biased region" description="Basic residues" evidence="1">
    <location>
        <begin position="10"/>
        <end position="23"/>
    </location>
</feature>
<feature type="region of interest" description="Disordered" evidence="1">
    <location>
        <begin position="1"/>
        <end position="23"/>
    </location>
</feature>
<evidence type="ECO:0000313" key="2">
    <source>
        <dbReference type="EMBL" id="GAG21694.1"/>
    </source>
</evidence>
<proteinExistence type="predicted"/>
<feature type="non-terminal residue" evidence="2">
    <location>
        <position position="1"/>
    </location>
</feature>
<gene>
    <name evidence="2" type="ORF">S01H1_49367</name>
</gene>
<organism evidence="2">
    <name type="scientific">marine sediment metagenome</name>
    <dbReference type="NCBI Taxonomy" id="412755"/>
    <lineage>
        <taxon>unclassified sequences</taxon>
        <taxon>metagenomes</taxon>
        <taxon>ecological metagenomes</taxon>
    </lineage>
</organism>
<comment type="caution">
    <text evidence="2">The sequence shown here is derived from an EMBL/GenBank/DDBJ whole genome shotgun (WGS) entry which is preliminary data.</text>
</comment>
<reference evidence="2" key="1">
    <citation type="journal article" date="2014" name="Front. Microbiol.">
        <title>High frequency of phylogenetically diverse reductive dehalogenase-homologous genes in deep subseafloor sedimentary metagenomes.</title>
        <authorList>
            <person name="Kawai M."/>
            <person name="Futagami T."/>
            <person name="Toyoda A."/>
            <person name="Takaki Y."/>
            <person name="Nishi S."/>
            <person name="Hori S."/>
            <person name="Arai W."/>
            <person name="Tsubouchi T."/>
            <person name="Morono Y."/>
            <person name="Uchiyama I."/>
            <person name="Ito T."/>
            <person name="Fujiyama A."/>
            <person name="Inagaki F."/>
            <person name="Takami H."/>
        </authorList>
    </citation>
    <scope>NUCLEOTIDE SEQUENCE</scope>
    <source>
        <strain evidence="2">Expedition CK06-06</strain>
    </source>
</reference>
<protein>
    <submittedName>
        <fullName evidence="2">Uncharacterized protein</fullName>
    </submittedName>
</protein>
<evidence type="ECO:0000256" key="1">
    <source>
        <dbReference type="SAM" id="MobiDB-lite"/>
    </source>
</evidence>
<accession>X0VTE0</accession>
<dbReference type="EMBL" id="BARS01031753">
    <property type="protein sequence ID" value="GAG21694.1"/>
    <property type="molecule type" value="Genomic_DNA"/>
</dbReference>
<name>X0VTE0_9ZZZZ</name>
<sequence>INSLDEINRMGKHPKSYNVRNHKTPKAVSKTKQIFFEMFCAADSKKEYDFIKDCMKIVKV</sequence>
<dbReference type="AlphaFoldDB" id="X0VTE0"/>